<evidence type="ECO:0000313" key="2">
    <source>
        <dbReference type="EMBL" id="KAJ4848716.1"/>
    </source>
</evidence>
<gene>
    <name evidence="2" type="ORF">Tsubulata_044740</name>
</gene>
<feature type="region of interest" description="Disordered" evidence="1">
    <location>
        <begin position="60"/>
        <end position="100"/>
    </location>
</feature>
<organism evidence="2 3">
    <name type="scientific">Turnera subulata</name>
    <dbReference type="NCBI Taxonomy" id="218843"/>
    <lineage>
        <taxon>Eukaryota</taxon>
        <taxon>Viridiplantae</taxon>
        <taxon>Streptophyta</taxon>
        <taxon>Embryophyta</taxon>
        <taxon>Tracheophyta</taxon>
        <taxon>Spermatophyta</taxon>
        <taxon>Magnoliopsida</taxon>
        <taxon>eudicotyledons</taxon>
        <taxon>Gunneridae</taxon>
        <taxon>Pentapetalae</taxon>
        <taxon>rosids</taxon>
        <taxon>fabids</taxon>
        <taxon>Malpighiales</taxon>
        <taxon>Passifloraceae</taxon>
        <taxon>Turnera</taxon>
    </lineage>
</organism>
<proteinExistence type="predicted"/>
<feature type="compositionally biased region" description="Basic and acidic residues" evidence="1">
    <location>
        <begin position="61"/>
        <end position="81"/>
    </location>
</feature>
<protein>
    <submittedName>
        <fullName evidence="2">Uncharacterized protein</fullName>
    </submittedName>
</protein>
<dbReference type="Proteomes" id="UP001141552">
    <property type="component" value="Unassembled WGS sequence"/>
</dbReference>
<reference evidence="2" key="2">
    <citation type="journal article" date="2023" name="Plants (Basel)">
        <title>Annotation of the Turnera subulata (Passifloraceae) Draft Genome Reveals the S-Locus Evolved after the Divergence of Turneroideae from Passifloroideae in a Stepwise Manner.</title>
        <authorList>
            <person name="Henning P.M."/>
            <person name="Roalson E.H."/>
            <person name="Mir W."/>
            <person name="McCubbin A.G."/>
            <person name="Shore J.S."/>
        </authorList>
    </citation>
    <scope>NUCLEOTIDE SEQUENCE</scope>
    <source>
        <strain evidence="2">F60SS</strain>
    </source>
</reference>
<keyword evidence="3" id="KW-1185">Reference proteome</keyword>
<dbReference type="AlphaFoldDB" id="A0A9Q0JMZ2"/>
<name>A0A9Q0JMZ2_9ROSI</name>
<comment type="caution">
    <text evidence="2">The sequence shown here is derived from an EMBL/GenBank/DDBJ whole genome shotgun (WGS) entry which is preliminary data.</text>
</comment>
<accession>A0A9Q0JMZ2</accession>
<dbReference type="EMBL" id="JAKUCV010000827">
    <property type="protein sequence ID" value="KAJ4848716.1"/>
    <property type="molecule type" value="Genomic_DNA"/>
</dbReference>
<feature type="compositionally biased region" description="Polar residues" evidence="1">
    <location>
        <begin position="91"/>
        <end position="100"/>
    </location>
</feature>
<reference evidence="2" key="1">
    <citation type="submission" date="2022-02" db="EMBL/GenBank/DDBJ databases">
        <authorList>
            <person name="Henning P.M."/>
            <person name="McCubbin A.G."/>
            <person name="Shore J.S."/>
        </authorList>
    </citation>
    <scope>NUCLEOTIDE SEQUENCE</scope>
    <source>
        <strain evidence="2">F60SS</strain>
        <tissue evidence="2">Leaves</tissue>
    </source>
</reference>
<sequence length="100" mass="11404">MSFFLTIKYTTFHWKPENTAVVHRVFEHRGSVAMASMLLRAKELGYDPGIAETFRRTHSIKQKDNKRETFKAKWSEAHSSEGGKAPDTNCLKKQQSTSSA</sequence>
<evidence type="ECO:0000313" key="3">
    <source>
        <dbReference type="Proteomes" id="UP001141552"/>
    </source>
</evidence>
<evidence type="ECO:0000256" key="1">
    <source>
        <dbReference type="SAM" id="MobiDB-lite"/>
    </source>
</evidence>